<dbReference type="AlphaFoldDB" id="A0AA36IYI0"/>
<accession>A0AA36IYI0</accession>
<name>A0AA36IYI0_9DINO</name>
<sequence length="109" mass="12337">MFLLIIYSMWLADWGSDNARDRVNNCAPALQVQRADGEAGEDGCDQRGQTLIKLAVERQARMTRLVQAVTDHGAARQLNQYHKGEEELALRHCIDWDKNVDGNSQDKKP</sequence>
<organism evidence="2 3">
    <name type="scientific">Effrenium voratum</name>
    <dbReference type="NCBI Taxonomy" id="2562239"/>
    <lineage>
        <taxon>Eukaryota</taxon>
        <taxon>Sar</taxon>
        <taxon>Alveolata</taxon>
        <taxon>Dinophyceae</taxon>
        <taxon>Suessiales</taxon>
        <taxon>Symbiodiniaceae</taxon>
        <taxon>Effrenium</taxon>
    </lineage>
</organism>
<dbReference type="EMBL" id="CAUJNA010003228">
    <property type="protein sequence ID" value="CAJ1396332.1"/>
    <property type="molecule type" value="Genomic_DNA"/>
</dbReference>
<feature type="chain" id="PRO_5041245321" evidence="1">
    <location>
        <begin position="20"/>
        <end position="109"/>
    </location>
</feature>
<comment type="caution">
    <text evidence="2">The sequence shown here is derived from an EMBL/GenBank/DDBJ whole genome shotgun (WGS) entry which is preliminary data.</text>
</comment>
<feature type="signal peptide" evidence="1">
    <location>
        <begin position="1"/>
        <end position="19"/>
    </location>
</feature>
<evidence type="ECO:0000313" key="3">
    <source>
        <dbReference type="Proteomes" id="UP001178507"/>
    </source>
</evidence>
<keyword evidence="3" id="KW-1185">Reference proteome</keyword>
<proteinExistence type="predicted"/>
<evidence type="ECO:0000256" key="1">
    <source>
        <dbReference type="SAM" id="SignalP"/>
    </source>
</evidence>
<gene>
    <name evidence="2" type="ORF">EVOR1521_LOCUS20587</name>
</gene>
<dbReference type="Proteomes" id="UP001178507">
    <property type="component" value="Unassembled WGS sequence"/>
</dbReference>
<protein>
    <submittedName>
        <fullName evidence="2">Uncharacterized protein</fullName>
    </submittedName>
</protein>
<keyword evidence="1" id="KW-0732">Signal</keyword>
<reference evidence="2" key="1">
    <citation type="submission" date="2023-08" db="EMBL/GenBank/DDBJ databases">
        <authorList>
            <person name="Chen Y."/>
            <person name="Shah S."/>
            <person name="Dougan E. K."/>
            <person name="Thang M."/>
            <person name="Chan C."/>
        </authorList>
    </citation>
    <scope>NUCLEOTIDE SEQUENCE</scope>
</reference>
<evidence type="ECO:0000313" key="2">
    <source>
        <dbReference type="EMBL" id="CAJ1396332.1"/>
    </source>
</evidence>